<feature type="transmembrane region" description="Helical" evidence="1">
    <location>
        <begin position="876"/>
        <end position="897"/>
    </location>
</feature>
<feature type="transmembrane region" description="Helical" evidence="1">
    <location>
        <begin position="332"/>
        <end position="353"/>
    </location>
</feature>
<dbReference type="SUPFAM" id="SSF82866">
    <property type="entry name" value="Multidrug efflux transporter AcrB transmembrane domain"/>
    <property type="match status" value="2"/>
</dbReference>
<dbReference type="PRINTS" id="PR00702">
    <property type="entry name" value="ACRIFLAVINRP"/>
</dbReference>
<feature type="transmembrane region" description="Helical" evidence="1">
    <location>
        <begin position="389"/>
        <end position="411"/>
    </location>
</feature>
<dbReference type="PANTHER" id="PTHR32063:SF33">
    <property type="entry name" value="RND SUPERFAMILY EFFLUX PUMP PERMEASE COMPONENT"/>
    <property type="match status" value="1"/>
</dbReference>
<dbReference type="PANTHER" id="PTHR32063">
    <property type="match status" value="1"/>
</dbReference>
<reference evidence="2" key="1">
    <citation type="submission" date="2021-08" db="EMBL/GenBank/DDBJ databases">
        <title>Comparative analyses of Brucepasteria parasyntrophica and Teretinema zuelzerae.</title>
        <authorList>
            <person name="Song Y."/>
            <person name="Brune A."/>
        </authorList>
    </citation>
    <scope>NUCLEOTIDE SEQUENCE</scope>
    <source>
        <strain evidence="2">DSM 1903</strain>
    </source>
</reference>
<feature type="transmembrane region" description="Helical" evidence="1">
    <location>
        <begin position="845"/>
        <end position="864"/>
    </location>
</feature>
<dbReference type="SUPFAM" id="SSF82693">
    <property type="entry name" value="Multidrug efflux transporter AcrB pore domain, PN1, PN2, PC1 and PC2 subdomains"/>
    <property type="match status" value="3"/>
</dbReference>
<keyword evidence="1" id="KW-1133">Transmembrane helix</keyword>
<dbReference type="Proteomes" id="UP001198163">
    <property type="component" value="Unassembled WGS sequence"/>
</dbReference>
<dbReference type="InterPro" id="IPR001036">
    <property type="entry name" value="Acrflvin-R"/>
</dbReference>
<name>A0AAE3JIG1_9SPIR</name>
<keyword evidence="1" id="KW-0472">Membrane</keyword>
<sequence>MSLPKFSVDNHVLLNILLVTLISLGLISLVRLPQEQFSEVPFYWVNIAVPYPGASADDIERSVTRKIEQEMQGLDSLKRISSVTGEGLSVVRVEFDDGINQNKFERLFQDVSTRFSRVSLPDGTLQASISDFSSNDFLPVIQLALTGDVSYETLDGAVPLLRDRILEIPDVSSVDAVGRYDRKIVIDADRDKLETLGVALSDVVRAVQQKNVSVPGGSLETGTREYLLRTVGDLRGVSDFDRVIVRRSGQNGAILHVGELAAVRDVFEADSGEVRFNGKNAILLEVTKVPRGNAIGITGGIETLLTDGSIVLPEGVTVMTLNDSTVQIRDSISVLVTNAVQGLFLLVAILFFFVGLRNALMTALGIPVTFAITFVILELLGETLNSNTLFGLVLVLGMIVDHAIVLTENALRLRQDGLDSRTAAIQGAEEVMWPIVASALTTMAAFIPLMILPGTIGKFLRVIPLVVTVALGVSTIESIIFIPSHLVHWPGKGRALKDDVFSRIKPAFARIVSVLYDRRGATVGGFFAVALLIFSTLAFVRVDLFSAEDFSLFYIEIEMPNGANRAETSRIVREYENRLLPLVGNGEVTNIVSTIGAASGNAAEILVDLEELKDGRKRSITAVLDDAKKLTQDIPGTENVLFRKAQSGPPTSSPVGFRLRGDDYAALERASAGIQEKLASYPELFNIEDTLESGTPELRIKINEERAAAYGLSVSAVGGFIRGVRDGIPAGSIFVNNEEIDVIVRYDGADASASIASLQELRMPTPSGKLIPFSAVCTIELAEGLASIKRVDGKREVSVSAEARDKKGVPSINQEIERWFRQEFAPENPGVELVTGGEFSEFADLLLQILRVFLLGVFLIYAILGAQFKSYTQPFIILLSIPMAFAGVFLFLAVSGTPFSTTVLYAAVALAGISVNDTIVLIDFINIDRAKGMPVREAVIDAASLRLRPILLTSLTTIAGLLPTAIGIGGYSAVWSPMASTIVFGLVFSTVTAVTVIPAMYGILYDPRGGRHFNRLRFAVSGAFGKLAAIMAVKFAHGKKNGSAF</sequence>
<proteinExistence type="predicted"/>
<feature type="transmembrane region" description="Helical" evidence="1">
    <location>
        <begin position="463"/>
        <end position="487"/>
    </location>
</feature>
<feature type="transmembrane region" description="Helical" evidence="1">
    <location>
        <begin position="947"/>
        <end position="970"/>
    </location>
</feature>
<keyword evidence="3" id="KW-1185">Reference proteome</keyword>
<comment type="caution">
    <text evidence="2">The sequence shown here is derived from an EMBL/GenBank/DDBJ whole genome shotgun (WGS) entry which is preliminary data.</text>
</comment>
<dbReference type="EMBL" id="JAINWA010000001">
    <property type="protein sequence ID" value="MCD1654131.1"/>
    <property type="molecule type" value="Genomic_DNA"/>
</dbReference>
<dbReference type="GO" id="GO:0005886">
    <property type="term" value="C:plasma membrane"/>
    <property type="evidence" value="ECO:0007669"/>
    <property type="project" value="TreeGrafter"/>
</dbReference>
<feature type="transmembrane region" description="Helical" evidence="1">
    <location>
        <begin position="360"/>
        <end position="377"/>
    </location>
</feature>
<dbReference type="Gene3D" id="3.30.70.1430">
    <property type="entry name" value="Multidrug efflux transporter AcrB pore domain"/>
    <property type="match status" value="2"/>
</dbReference>
<protein>
    <submittedName>
        <fullName evidence="2">Efflux RND transporter permease subunit</fullName>
    </submittedName>
</protein>
<gene>
    <name evidence="2" type="ORF">K7J14_05385</name>
</gene>
<feature type="transmembrane region" description="Helical" evidence="1">
    <location>
        <begin position="431"/>
        <end position="451"/>
    </location>
</feature>
<dbReference type="Pfam" id="PF00873">
    <property type="entry name" value="ACR_tran"/>
    <property type="match status" value="1"/>
</dbReference>
<dbReference type="RefSeq" id="WP_230754040.1">
    <property type="nucleotide sequence ID" value="NZ_JAINWA010000001.1"/>
</dbReference>
<dbReference type="AlphaFoldDB" id="A0AAE3JIG1"/>
<evidence type="ECO:0000313" key="3">
    <source>
        <dbReference type="Proteomes" id="UP001198163"/>
    </source>
</evidence>
<dbReference type="Gene3D" id="1.20.1640.10">
    <property type="entry name" value="Multidrug efflux transporter AcrB transmembrane domain"/>
    <property type="match status" value="2"/>
</dbReference>
<dbReference type="Gene3D" id="3.30.70.1440">
    <property type="entry name" value="Multidrug efflux transporter AcrB pore domain"/>
    <property type="match status" value="1"/>
</dbReference>
<accession>A0AAE3JIG1</accession>
<feature type="transmembrane region" description="Helical" evidence="1">
    <location>
        <begin position="982"/>
        <end position="1004"/>
    </location>
</feature>
<feature type="transmembrane region" description="Helical" evidence="1">
    <location>
        <begin position="520"/>
        <end position="540"/>
    </location>
</feature>
<dbReference type="GO" id="GO:0042910">
    <property type="term" value="F:xenobiotic transmembrane transporter activity"/>
    <property type="evidence" value="ECO:0007669"/>
    <property type="project" value="TreeGrafter"/>
</dbReference>
<keyword evidence="1" id="KW-0812">Transmembrane</keyword>
<organism evidence="2 3">
    <name type="scientific">Teretinema zuelzerae</name>
    <dbReference type="NCBI Taxonomy" id="156"/>
    <lineage>
        <taxon>Bacteria</taxon>
        <taxon>Pseudomonadati</taxon>
        <taxon>Spirochaetota</taxon>
        <taxon>Spirochaetia</taxon>
        <taxon>Spirochaetales</taxon>
        <taxon>Treponemataceae</taxon>
        <taxon>Teretinema</taxon>
    </lineage>
</organism>
<feature type="transmembrane region" description="Helical" evidence="1">
    <location>
        <begin position="12"/>
        <end position="32"/>
    </location>
</feature>
<evidence type="ECO:0000256" key="1">
    <source>
        <dbReference type="SAM" id="Phobius"/>
    </source>
</evidence>
<feature type="transmembrane region" description="Helical" evidence="1">
    <location>
        <begin position="903"/>
        <end position="926"/>
    </location>
</feature>
<dbReference type="Gene3D" id="3.30.2090.10">
    <property type="entry name" value="Multidrug efflux transporter AcrB TolC docking domain, DN and DC subdomains"/>
    <property type="match status" value="2"/>
</dbReference>
<dbReference type="InterPro" id="IPR027463">
    <property type="entry name" value="AcrB_DN_DC_subdom"/>
</dbReference>
<evidence type="ECO:0000313" key="2">
    <source>
        <dbReference type="EMBL" id="MCD1654131.1"/>
    </source>
</evidence>
<dbReference type="SUPFAM" id="SSF82714">
    <property type="entry name" value="Multidrug efflux transporter AcrB TolC docking domain, DN and DC subdomains"/>
    <property type="match status" value="2"/>
</dbReference>
<dbReference type="Gene3D" id="3.30.70.1320">
    <property type="entry name" value="Multidrug efflux transporter AcrB pore domain like"/>
    <property type="match status" value="1"/>
</dbReference>
<feature type="transmembrane region" description="Helical" evidence="1">
    <location>
        <begin position="1016"/>
        <end position="1036"/>
    </location>
</feature>